<proteinExistence type="predicted"/>
<keyword evidence="1" id="KW-0472">Membrane</keyword>
<keyword evidence="1" id="KW-0812">Transmembrane</keyword>
<protein>
    <submittedName>
        <fullName evidence="2">Uncharacterized protein</fullName>
    </submittedName>
</protein>
<feature type="transmembrane region" description="Helical" evidence="1">
    <location>
        <begin position="142"/>
        <end position="161"/>
    </location>
</feature>
<keyword evidence="3" id="KW-1185">Reference proteome</keyword>
<reference evidence="2" key="1">
    <citation type="submission" date="2021-02" db="EMBL/GenBank/DDBJ databases">
        <authorList>
            <person name="Dougan E. K."/>
            <person name="Rhodes N."/>
            <person name="Thang M."/>
            <person name="Chan C."/>
        </authorList>
    </citation>
    <scope>NUCLEOTIDE SEQUENCE</scope>
</reference>
<evidence type="ECO:0000313" key="2">
    <source>
        <dbReference type="EMBL" id="CAE7273595.1"/>
    </source>
</evidence>
<gene>
    <name evidence="2" type="ORF">SPIL2461_LOCUS6064</name>
</gene>
<dbReference type="AlphaFoldDB" id="A0A812MUC9"/>
<evidence type="ECO:0000313" key="3">
    <source>
        <dbReference type="Proteomes" id="UP000649617"/>
    </source>
</evidence>
<feature type="transmembrane region" description="Helical" evidence="1">
    <location>
        <begin position="39"/>
        <end position="61"/>
    </location>
</feature>
<sequence length="207" mass="22895">MIDTFFKVSANILNSESKELLQRLQRETLPALAISPYDLARIAVGCFLFLMVSSILTSACISNNGASLNTFLEAGIVGPLRFVLDDSDEEAERLAWSVALLIVLRGLLCTFVVWGTWYSINEDSYSFFYAMMLNDDAKNSPFPRWWCILVFLHSCSGLVATSQFRAAAEMRALSSDKKAAMAEPLKRSYGATDAAKISKTNLDRPPG</sequence>
<comment type="caution">
    <text evidence="2">The sequence shown here is derived from an EMBL/GenBank/DDBJ whole genome shotgun (WGS) entry which is preliminary data.</text>
</comment>
<keyword evidence="1" id="KW-1133">Transmembrane helix</keyword>
<dbReference type="EMBL" id="CAJNIZ010008903">
    <property type="protein sequence ID" value="CAE7273595.1"/>
    <property type="molecule type" value="Genomic_DNA"/>
</dbReference>
<evidence type="ECO:0000256" key="1">
    <source>
        <dbReference type="SAM" id="Phobius"/>
    </source>
</evidence>
<accession>A0A812MUC9</accession>
<name>A0A812MUC9_SYMPI</name>
<feature type="transmembrane region" description="Helical" evidence="1">
    <location>
        <begin position="94"/>
        <end position="117"/>
    </location>
</feature>
<dbReference type="Proteomes" id="UP000649617">
    <property type="component" value="Unassembled WGS sequence"/>
</dbReference>
<organism evidence="2 3">
    <name type="scientific">Symbiodinium pilosum</name>
    <name type="common">Dinoflagellate</name>
    <dbReference type="NCBI Taxonomy" id="2952"/>
    <lineage>
        <taxon>Eukaryota</taxon>
        <taxon>Sar</taxon>
        <taxon>Alveolata</taxon>
        <taxon>Dinophyceae</taxon>
        <taxon>Suessiales</taxon>
        <taxon>Symbiodiniaceae</taxon>
        <taxon>Symbiodinium</taxon>
    </lineage>
</organism>